<keyword evidence="11 15" id="KW-0234">DNA repair</keyword>
<dbReference type="PANTHER" id="PTHR23389">
    <property type="entry name" value="CHROMOSOME TRANSMISSION FIDELITY FACTOR 18"/>
    <property type="match status" value="1"/>
</dbReference>
<dbReference type="SMART" id="SM00278">
    <property type="entry name" value="HhH1"/>
    <property type="match status" value="4"/>
</dbReference>
<dbReference type="FunFam" id="3.30.470.30:FF:000001">
    <property type="entry name" value="DNA ligase"/>
    <property type="match status" value="1"/>
</dbReference>
<dbReference type="PIRSF" id="PIRSF001604">
    <property type="entry name" value="LigA"/>
    <property type="match status" value="1"/>
</dbReference>
<keyword evidence="7 15" id="KW-0227">DNA damage</keyword>
<dbReference type="InterPro" id="IPR004150">
    <property type="entry name" value="NAD_DNA_ligase_OB"/>
</dbReference>
<dbReference type="EC" id="6.5.1.2" evidence="2 15"/>
<dbReference type="Gene3D" id="3.40.50.10190">
    <property type="entry name" value="BRCT domain"/>
    <property type="match status" value="1"/>
</dbReference>
<feature type="binding site" evidence="15">
    <location>
        <position position="136"/>
    </location>
    <ligand>
        <name>NAD(+)</name>
        <dbReference type="ChEBI" id="CHEBI:57540"/>
    </ligand>
</feature>
<dbReference type="FunFam" id="3.40.50.10190:FF:000054">
    <property type="entry name" value="DNA ligase"/>
    <property type="match status" value="1"/>
</dbReference>
<keyword evidence="5 15" id="KW-0235">DNA replication</keyword>
<feature type="binding site" evidence="15">
    <location>
        <position position="290"/>
    </location>
    <ligand>
        <name>NAD(+)</name>
        <dbReference type="ChEBI" id="CHEBI:57540"/>
    </ligand>
</feature>
<dbReference type="GO" id="GO:0006260">
    <property type="term" value="P:DNA replication"/>
    <property type="evidence" value="ECO:0007669"/>
    <property type="project" value="UniProtKB-KW"/>
</dbReference>
<feature type="binding site" evidence="15">
    <location>
        <position position="173"/>
    </location>
    <ligand>
        <name>NAD(+)</name>
        <dbReference type="ChEBI" id="CHEBI:57540"/>
    </ligand>
</feature>
<dbReference type="Gene3D" id="3.30.470.30">
    <property type="entry name" value="DNA ligase/mRNA capping enzyme"/>
    <property type="match status" value="1"/>
</dbReference>
<dbReference type="Proteomes" id="UP000066549">
    <property type="component" value="Chromosome"/>
</dbReference>
<organism evidence="17 18">
    <name type="scientific">Methylophilales bacterium MBRS-H7</name>
    <dbReference type="NCBI Taxonomy" id="1623450"/>
    <lineage>
        <taxon>Bacteria</taxon>
        <taxon>Pseudomonadati</taxon>
        <taxon>Pseudomonadota</taxon>
        <taxon>Betaproteobacteria</taxon>
        <taxon>Nitrosomonadales</taxon>
        <taxon>OM43 clade</taxon>
    </lineage>
</organism>
<dbReference type="PROSITE" id="PS01056">
    <property type="entry name" value="DNA_LIGASE_N2"/>
    <property type="match status" value="1"/>
</dbReference>
<keyword evidence="6 15" id="KW-0479">Metal-binding</keyword>
<dbReference type="SMART" id="SM00532">
    <property type="entry name" value="LIGANc"/>
    <property type="match status" value="1"/>
</dbReference>
<dbReference type="Gene3D" id="6.20.10.30">
    <property type="match status" value="1"/>
</dbReference>
<keyword evidence="8 15" id="KW-0862">Zinc</keyword>
<feature type="binding site" evidence="15">
    <location>
        <position position="426"/>
    </location>
    <ligand>
        <name>Zn(2+)</name>
        <dbReference type="ChEBI" id="CHEBI:29105"/>
    </ligand>
</feature>
<dbReference type="Gene3D" id="1.10.287.610">
    <property type="entry name" value="Helix hairpin bin"/>
    <property type="match status" value="1"/>
</dbReference>
<dbReference type="NCBIfam" id="TIGR00575">
    <property type="entry name" value="dnlj"/>
    <property type="match status" value="1"/>
</dbReference>
<dbReference type="PATRIC" id="fig|1623450.3.peg.1437"/>
<evidence type="ECO:0000256" key="10">
    <source>
        <dbReference type="ARBA" id="ARBA00023027"/>
    </source>
</evidence>
<feature type="binding site" evidence="15">
    <location>
        <begin position="33"/>
        <end position="37"/>
    </location>
    <ligand>
        <name>NAD(+)</name>
        <dbReference type="ChEBI" id="CHEBI:57540"/>
    </ligand>
</feature>
<evidence type="ECO:0000313" key="18">
    <source>
        <dbReference type="Proteomes" id="UP000066549"/>
    </source>
</evidence>
<protein>
    <recommendedName>
        <fullName evidence="3 15">DNA ligase</fullName>
        <ecNumber evidence="2 15">6.5.1.2</ecNumber>
    </recommendedName>
    <alternativeName>
        <fullName evidence="15">Polydeoxyribonucleotide synthase [NAD(+)]</fullName>
    </alternativeName>
</protein>
<keyword evidence="18" id="KW-1185">Reference proteome</keyword>
<dbReference type="GO" id="GO:0046872">
    <property type="term" value="F:metal ion binding"/>
    <property type="evidence" value="ECO:0007669"/>
    <property type="project" value="UniProtKB-KW"/>
</dbReference>
<feature type="binding site" evidence="15">
    <location>
        <position position="411"/>
    </location>
    <ligand>
        <name>Zn(2+)</name>
        <dbReference type="ChEBI" id="CHEBI:29105"/>
    </ligand>
</feature>
<evidence type="ECO:0000259" key="16">
    <source>
        <dbReference type="PROSITE" id="PS50172"/>
    </source>
</evidence>
<feature type="binding site" evidence="15">
    <location>
        <begin position="82"/>
        <end position="83"/>
    </location>
    <ligand>
        <name>NAD(+)</name>
        <dbReference type="ChEBI" id="CHEBI:57540"/>
    </ligand>
</feature>
<accession>A0A0H4J138</accession>
<feature type="domain" description="BRCT" evidence="16">
    <location>
        <begin position="591"/>
        <end position="669"/>
    </location>
</feature>
<evidence type="ECO:0000256" key="13">
    <source>
        <dbReference type="ARBA" id="ARBA00034005"/>
    </source>
</evidence>
<dbReference type="Pfam" id="PF00533">
    <property type="entry name" value="BRCT"/>
    <property type="match status" value="1"/>
</dbReference>
<dbReference type="InterPro" id="IPR001357">
    <property type="entry name" value="BRCT_dom"/>
</dbReference>
<dbReference type="Pfam" id="PF14520">
    <property type="entry name" value="HHH_5"/>
    <property type="match status" value="1"/>
</dbReference>
<dbReference type="AlphaFoldDB" id="A0A0H4J138"/>
<evidence type="ECO:0000256" key="14">
    <source>
        <dbReference type="ARBA" id="ARBA00060881"/>
    </source>
</evidence>
<dbReference type="GO" id="GO:0003677">
    <property type="term" value="F:DNA binding"/>
    <property type="evidence" value="ECO:0007669"/>
    <property type="project" value="InterPro"/>
</dbReference>
<evidence type="ECO:0000256" key="12">
    <source>
        <dbReference type="ARBA" id="ARBA00023211"/>
    </source>
</evidence>
<dbReference type="Gene3D" id="2.40.50.140">
    <property type="entry name" value="Nucleic acid-binding proteins"/>
    <property type="match status" value="1"/>
</dbReference>
<dbReference type="NCBIfam" id="NF005932">
    <property type="entry name" value="PRK07956.1"/>
    <property type="match status" value="1"/>
</dbReference>
<keyword evidence="9 15" id="KW-0460">Magnesium</keyword>
<evidence type="ECO:0000256" key="11">
    <source>
        <dbReference type="ARBA" id="ARBA00023204"/>
    </source>
</evidence>
<gene>
    <name evidence="15 17" type="primary">ligA</name>
    <name evidence="17" type="ORF">VI33_07195</name>
</gene>
<dbReference type="EMBL" id="CP011002">
    <property type="protein sequence ID" value="AKO66519.1"/>
    <property type="molecule type" value="Genomic_DNA"/>
</dbReference>
<dbReference type="Pfam" id="PF03120">
    <property type="entry name" value="OB_DNA_ligase"/>
    <property type="match status" value="1"/>
</dbReference>
<dbReference type="InterPro" id="IPR013840">
    <property type="entry name" value="DNAligase_N"/>
</dbReference>
<keyword evidence="12 15" id="KW-0464">Manganese</keyword>
<dbReference type="FunFam" id="2.40.50.140:FF:000012">
    <property type="entry name" value="DNA ligase"/>
    <property type="match status" value="1"/>
</dbReference>
<dbReference type="FunFam" id="1.10.150.20:FF:000006">
    <property type="entry name" value="DNA ligase"/>
    <property type="match status" value="1"/>
</dbReference>
<evidence type="ECO:0000256" key="4">
    <source>
        <dbReference type="ARBA" id="ARBA00022598"/>
    </source>
</evidence>
<dbReference type="InterPro" id="IPR036420">
    <property type="entry name" value="BRCT_dom_sf"/>
</dbReference>
<evidence type="ECO:0000313" key="17">
    <source>
        <dbReference type="EMBL" id="AKO66519.1"/>
    </source>
</evidence>
<dbReference type="GO" id="GO:0003911">
    <property type="term" value="F:DNA ligase (NAD+) activity"/>
    <property type="evidence" value="ECO:0007669"/>
    <property type="project" value="UniProtKB-UniRule"/>
</dbReference>
<comment type="similarity">
    <text evidence="14 15">Belongs to the NAD-dependent DNA ligase family. LigA subfamily.</text>
</comment>
<comment type="catalytic activity">
    <reaction evidence="13 15">
        <text>NAD(+) + (deoxyribonucleotide)n-3'-hydroxyl + 5'-phospho-(deoxyribonucleotide)m = (deoxyribonucleotide)n+m + AMP + beta-nicotinamide D-nucleotide.</text>
        <dbReference type="EC" id="6.5.1.2"/>
    </reaction>
</comment>
<reference evidence="17 18" key="1">
    <citation type="submission" date="2015-03" db="EMBL/GenBank/DDBJ databases">
        <title>Comparative analysis of the OM43 clade including a novel species from Red Sea uncovers genomic and metabolic diversity among marine methylotrophs.</title>
        <authorList>
            <person name="Jimenez-Infante F."/>
            <person name="Ngugi D.K."/>
            <person name="Vinu M."/>
            <person name="Alam I."/>
            <person name="Kamau A."/>
            <person name="Blom J."/>
            <person name="Bajic V.B."/>
            <person name="Stingl U."/>
        </authorList>
    </citation>
    <scope>NUCLEOTIDE SEQUENCE [LARGE SCALE GENOMIC DNA]</scope>
    <source>
        <strain evidence="17 18">MBRSH7</strain>
    </source>
</reference>
<dbReference type="SUPFAM" id="SSF47781">
    <property type="entry name" value="RuvA domain 2-like"/>
    <property type="match status" value="1"/>
</dbReference>
<evidence type="ECO:0000256" key="3">
    <source>
        <dbReference type="ARBA" id="ARBA00013308"/>
    </source>
</evidence>
<evidence type="ECO:0000256" key="1">
    <source>
        <dbReference type="ARBA" id="ARBA00004067"/>
    </source>
</evidence>
<dbReference type="Pfam" id="PF12826">
    <property type="entry name" value="HHH_2"/>
    <property type="match status" value="1"/>
</dbReference>
<dbReference type="InterPro" id="IPR003583">
    <property type="entry name" value="Hlx-hairpin-Hlx_DNA-bd_motif"/>
</dbReference>
<evidence type="ECO:0000256" key="5">
    <source>
        <dbReference type="ARBA" id="ARBA00022705"/>
    </source>
</evidence>
<dbReference type="HAMAP" id="MF_01588">
    <property type="entry name" value="DNA_ligase_A"/>
    <property type="match status" value="1"/>
</dbReference>
<dbReference type="GO" id="GO:0006281">
    <property type="term" value="P:DNA repair"/>
    <property type="evidence" value="ECO:0007669"/>
    <property type="project" value="UniProtKB-KW"/>
</dbReference>
<keyword evidence="4 15" id="KW-0436">Ligase</keyword>
<dbReference type="InterPro" id="IPR010994">
    <property type="entry name" value="RuvA_2-like"/>
</dbReference>
<keyword evidence="10 15" id="KW-0520">NAD</keyword>
<feature type="binding site" evidence="15">
    <location>
        <position position="314"/>
    </location>
    <ligand>
        <name>NAD(+)</name>
        <dbReference type="ChEBI" id="CHEBI:57540"/>
    </ligand>
</feature>
<feature type="active site" description="N6-AMP-lysine intermediate" evidence="15">
    <location>
        <position position="115"/>
    </location>
</feature>
<proteinExistence type="inferred from homology"/>
<dbReference type="OrthoDB" id="9759736at2"/>
<feature type="binding site" evidence="15">
    <location>
        <position position="408"/>
    </location>
    <ligand>
        <name>Zn(2+)</name>
        <dbReference type="ChEBI" id="CHEBI:29105"/>
    </ligand>
</feature>
<feature type="binding site" evidence="15">
    <location>
        <position position="113"/>
    </location>
    <ligand>
        <name>NAD(+)</name>
        <dbReference type="ChEBI" id="CHEBI:57540"/>
    </ligand>
</feature>
<dbReference type="SUPFAM" id="SSF52113">
    <property type="entry name" value="BRCT domain"/>
    <property type="match status" value="1"/>
</dbReference>
<evidence type="ECO:0000256" key="7">
    <source>
        <dbReference type="ARBA" id="ARBA00022763"/>
    </source>
</evidence>
<evidence type="ECO:0000256" key="9">
    <source>
        <dbReference type="ARBA" id="ARBA00022842"/>
    </source>
</evidence>
<dbReference type="InterPro" id="IPR001679">
    <property type="entry name" value="DNA_ligase"/>
</dbReference>
<dbReference type="InterPro" id="IPR033136">
    <property type="entry name" value="DNA_ligase_CS"/>
</dbReference>
<dbReference type="InterPro" id="IPR004149">
    <property type="entry name" value="Znf_DNAligase_C4"/>
</dbReference>
<dbReference type="CDD" id="cd17748">
    <property type="entry name" value="BRCT_DNA_ligase_like"/>
    <property type="match status" value="1"/>
</dbReference>
<dbReference type="InterPro" id="IPR041663">
    <property type="entry name" value="DisA/LigA_HHH"/>
</dbReference>
<dbReference type="Pfam" id="PF01653">
    <property type="entry name" value="DNA_ligase_aden"/>
    <property type="match status" value="1"/>
</dbReference>
<comment type="function">
    <text evidence="1 15">DNA ligase that catalyzes the formation of phosphodiester linkages between 5'-phosphoryl and 3'-hydroxyl groups in double-stranded DNA using NAD as a coenzyme and as the energy source for the reaction. It is essential for DNA replication and repair of damaged DNA.</text>
</comment>
<dbReference type="Pfam" id="PF03119">
    <property type="entry name" value="DNA_ligase_ZBD"/>
    <property type="match status" value="1"/>
</dbReference>
<evidence type="ECO:0000256" key="8">
    <source>
        <dbReference type="ARBA" id="ARBA00022833"/>
    </source>
</evidence>
<dbReference type="PANTHER" id="PTHR23389:SF9">
    <property type="entry name" value="DNA LIGASE"/>
    <property type="match status" value="1"/>
</dbReference>
<dbReference type="Gene3D" id="1.10.150.20">
    <property type="entry name" value="5' to 3' exonuclease, C-terminal subdomain"/>
    <property type="match status" value="2"/>
</dbReference>
<sequence length="669" mass="75095">MTKDVIKKISYLKSVIQEHDHSYYVLDDPQISDHEYDSLLRKLKNIEDSNPELITPDSPTQRVGGSPISEFNQIQHNKPMLSLGNAFGIDELEAFNKRINDTLDANDVEFNAELKFDGLAVTILYENGIMKYAATRGDGNVGEDVTHNIKTIKTIPLKLHGENHPRTFEVRGEVLMDKNDFKELNEYQISLGQKTFANPRNAAAGSLRQLDPKITAKRKLKFYAYSLGQVDQDLELTNHTDILEYINNAGIPISSYSQRVVGINQMQHFYEDILKKRNDLPFDIDGIVYKVNSIKNQENLGFVSKAPRWAIAYKFPAEEAETVVNDINVQVGRTGVITPVARLQPVFVSGVTVTNATLHNEDEMLRKDIRIGDSVIVRRAGDVVPEVVRVIKEKRPSNTKVFEMPQYCPICNSQVIRIDGEAAQRCTGQLKCEAQAKQAISHYVSRKAMNIEGLGAKIIDHFFEKGLIKNISDIYQLDYEEIQKMEGFGERSTENLKEAIESSKKTTLAKFIYALGIRNVGEATSKDIVKKLGTLDNITKASIDDFLEINDVGPVVAQSLQQFFQEDENKAIINNIVEFGVKWEDQAQNVSNDQKLNQQTFVVTGTLENFSRDEIKELIENNGGKVSGSVSKKTSYVIIGDNPGSKADKAAELGVKVINEKQLMELVNE</sequence>
<dbReference type="GO" id="GO:0005829">
    <property type="term" value="C:cytosol"/>
    <property type="evidence" value="ECO:0007669"/>
    <property type="project" value="TreeGrafter"/>
</dbReference>
<evidence type="ECO:0000256" key="6">
    <source>
        <dbReference type="ARBA" id="ARBA00022723"/>
    </source>
</evidence>
<dbReference type="PROSITE" id="PS50172">
    <property type="entry name" value="BRCT"/>
    <property type="match status" value="1"/>
</dbReference>
<dbReference type="InterPro" id="IPR012340">
    <property type="entry name" value="NA-bd_OB-fold"/>
</dbReference>
<name>A0A0H4J138_9PROT</name>
<dbReference type="SUPFAM" id="SSF50249">
    <property type="entry name" value="Nucleic acid-binding proteins"/>
    <property type="match status" value="1"/>
</dbReference>
<dbReference type="CDD" id="cd00114">
    <property type="entry name" value="LIGANc"/>
    <property type="match status" value="1"/>
</dbReference>
<dbReference type="InterPro" id="IPR013839">
    <property type="entry name" value="DNAligase_adenylation"/>
</dbReference>
<dbReference type="FunFam" id="1.10.150.20:FF:000007">
    <property type="entry name" value="DNA ligase"/>
    <property type="match status" value="1"/>
</dbReference>
<evidence type="ECO:0000256" key="15">
    <source>
        <dbReference type="HAMAP-Rule" id="MF_01588"/>
    </source>
</evidence>
<dbReference type="SMART" id="SM00292">
    <property type="entry name" value="BRCT"/>
    <property type="match status" value="1"/>
</dbReference>
<dbReference type="FunFam" id="1.10.287.610:FF:000002">
    <property type="entry name" value="DNA ligase"/>
    <property type="match status" value="1"/>
</dbReference>
<dbReference type="SUPFAM" id="SSF56091">
    <property type="entry name" value="DNA ligase/mRNA capping enzyme, catalytic domain"/>
    <property type="match status" value="1"/>
</dbReference>
<feature type="binding site" evidence="15">
    <location>
        <position position="432"/>
    </location>
    <ligand>
        <name>Zn(2+)</name>
        <dbReference type="ChEBI" id="CHEBI:29105"/>
    </ligand>
</feature>
<evidence type="ECO:0000256" key="2">
    <source>
        <dbReference type="ARBA" id="ARBA00012722"/>
    </source>
</evidence>
<comment type="cofactor">
    <cofactor evidence="15">
        <name>Mg(2+)</name>
        <dbReference type="ChEBI" id="CHEBI:18420"/>
    </cofactor>
    <cofactor evidence="15">
        <name>Mn(2+)</name>
        <dbReference type="ChEBI" id="CHEBI:29035"/>
    </cofactor>
</comment>